<dbReference type="GO" id="GO:0000472">
    <property type="term" value="P:endonucleolytic cleavage to generate mature 5'-end of SSU-rRNA from (SSU-rRNA, 5.8S rRNA, LSU-rRNA)"/>
    <property type="evidence" value="ECO:0007669"/>
    <property type="project" value="TreeGrafter"/>
</dbReference>
<name>A0AAW1TGU0_9CUCU</name>
<protein>
    <submittedName>
        <fullName evidence="2">Uncharacterized protein</fullName>
    </submittedName>
</protein>
<sequence length="207" mass="24316">MAENVESKNKRKRKKSFLKNARKYAKKGNLGVVLYWKVIRTQYFVRIMEAYREGFDNNEDGGVFVKQTFCVFRQTENQEIDGVCNQVGCRVIEILLPFANEVLKRYMNGFSENLRPLCSDKLASHVLEELVTQACKRSVIENEMREEYKNFTVKISKFMLNNLEDFMWDTCGNHIVRICLRNFTHIPKEEKSSKYNTSSKAEIKLVK</sequence>
<proteinExistence type="predicted"/>
<dbReference type="GO" id="GO:0030688">
    <property type="term" value="C:preribosome, small subunit precursor"/>
    <property type="evidence" value="ECO:0007669"/>
    <property type="project" value="TreeGrafter"/>
</dbReference>
<dbReference type="Proteomes" id="UP001431783">
    <property type="component" value="Unassembled WGS sequence"/>
</dbReference>
<dbReference type="Pfam" id="PF22493">
    <property type="entry name" value="PUF_NOP9"/>
    <property type="match status" value="1"/>
</dbReference>
<reference evidence="2 3" key="1">
    <citation type="submission" date="2023-03" db="EMBL/GenBank/DDBJ databases">
        <title>Genome insight into feeding habits of ladybird beetles.</title>
        <authorList>
            <person name="Li H.-S."/>
            <person name="Huang Y.-H."/>
            <person name="Pang H."/>
        </authorList>
    </citation>
    <scope>NUCLEOTIDE SEQUENCE [LARGE SCALE GENOMIC DNA]</scope>
    <source>
        <strain evidence="2">SYSU_2023b</strain>
        <tissue evidence="2">Whole body</tissue>
    </source>
</reference>
<dbReference type="InterPro" id="IPR001313">
    <property type="entry name" value="Pumilio_RNA-bd_rpt"/>
</dbReference>
<comment type="caution">
    <text evidence="2">The sequence shown here is derived from an EMBL/GenBank/DDBJ whole genome shotgun (WGS) entry which is preliminary data.</text>
</comment>
<dbReference type="Gene3D" id="1.25.10.10">
    <property type="entry name" value="Leucine-rich Repeat Variant"/>
    <property type="match status" value="1"/>
</dbReference>
<evidence type="ECO:0000256" key="1">
    <source>
        <dbReference type="ARBA" id="ARBA00022737"/>
    </source>
</evidence>
<dbReference type="EMBL" id="JARQZJ010000001">
    <property type="protein sequence ID" value="KAK9869111.1"/>
    <property type="molecule type" value="Genomic_DNA"/>
</dbReference>
<dbReference type="PANTHER" id="PTHR13102">
    <property type="entry name" value="NUCLEOLAR PROTEIN 9"/>
    <property type="match status" value="1"/>
</dbReference>
<dbReference type="GO" id="GO:0000056">
    <property type="term" value="P:ribosomal small subunit export from nucleus"/>
    <property type="evidence" value="ECO:0007669"/>
    <property type="project" value="TreeGrafter"/>
</dbReference>
<dbReference type="AlphaFoldDB" id="A0AAW1TGU0"/>
<dbReference type="GO" id="GO:0000447">
    <property type="term" value="P:endonucleolytic cleavage in ITS1 to separate SSU-rRNA from 5.8S rRNA and LSU-rRNA from tricistronic rRNA transcript (SSU-rRNA, 5.8S rRNA, LSU-rRNA)"/>
    <property type="evidence" value="ECO:0007669"/>
    <property type="project" value="TreeGrafter"/>
</dbReference>
<dbReference type="InterPro" id="IPR011989">
    <property type="entry name" value="ARM-like"/>
</dbReference>
<evidence type="ECO:0000313" key="3">
    <source>
        <dbReference type="Proteomes" id="UP001431783"/>
    </source>
</evidence>
<gene>
    <name evidence="2" type="ORF">WA026_002869</name>
</gene>
<dbReference type="GO" id="GO:0000480">
    <property type="term" value="P:endonucleolytic cleavage in 5'-ETS of tricistronic rRNA transcript (SSU-rRNA, 5.8S rRNA, LSU-rRNA)"/>
    <property type="evidence" value="ECO:0007669"/>
    <property type="project" value="TreeGrafter"/>
</dbReference>
<dbReference type="InterPro" id="IPR016024">
    <property type="entry name" value="ARM-type_fold"/>
</dbReference>
<keyword evidence="3" id="KW-1185">Reference proteome</keyword>
<keyword evidence="1" id="KW-0677">Repeat</keyword>
<evidence type="ECO:0000313" key="2">
    <source>
        <dbReference type="EMBL" id="KAK9869111.1"/>
    </source>
</evidence>
<dbReference type="PANTHER" id="PTHR13102:SF0">
    <property type="entry name" value="NUCLEOLAR PROTEIN 9"/>
    <property type="match status" value="1"/>
</dbReference>
<organism evidence="2 3">
    <name type="scientific">Henosepilachna vigintioctopunctata</name>
    <dbReference type="NCBI Taxonomy" id="420089"/>
    <lineage>
        <taxon>Eukaryota</taxon>
        <taxon>Metazoa</taxon>
        <taxon>Ecdysozoa</taxon>
        <taxon>Arthropoda</taxon>
        <taxon>Hexapoda</taxon>
        <taxon>Insecta</taxon>
        <taxon>Pterygota</taxon>
        <taxon>Neoptera</taxon>
        <taxon>Endopterygota</taxon>
        <taxon>Coleoptera</taxon>
        <taxon>Polyphaga</taxon>
        <taxon>Cucujiformia</taxon>
        <taxon>Coccinelloidea</taxon>
        <taxon>Coccinellidae</taxon>
        <taxon>Epilachninae</taxon>
        <taxon>Epilachnini</taxon>
        <taxon>Henosepilachna</taxon>
    </lineage>
</organism>
<dbReference type="SUPFAM" id="SSF48371">
    <property type="entry name" value="ARM repeat"/>
    <property type="match status" value="1"/>
</dbReference>
<dbReference type="GO" id="GO:0030686">
    <property type="term" value="C:90S preribosome"/>
    <property type="evidence" value="ECO:0007669"/>
    <property type="project" value="TreeGrafter"/>
</dbReference>
<dbReference type="GO" id="GO:0005730">
    <property type="term" value="C:nucleolus"/>
    <property type="evidence" value="ECO:0007669"/>
    <property type="project" value="TreeGrafter"/>
</dbReference>
<dbReference type="GO" id="GO:0003723">
    <property type="term" value="F:RNA binding"/>
    <property type="evidence" value="ECO:0007669"/>
    <property type="project" value="InterPro"/>
</dbReference>
<accession>A0AAW1TGU0</accession>
<dbReference type="InterPro" id="IPR040000">
    <property type="entry name" value="NOP9"/>
</dbReference>